<dbReference type="Proteomes" id="UP000076947">
    <property type="component" value="Unassembled WGS sequence"/>
</dbReference>
<sequence>MSTPKQTKEIRAQLDDLLKAAHERPLNSQELLMINENTIGFDAVLGLRYTHISRGEVRAMVRVNPTLLQPWGLVNGGVFSSIAESVGSLAGVVMAGEVVVGVNNNTDFIKSVTQGIIEARATPIQAGRRSQIWNIELHHEGKLVALSKLRTMTLG</sequence>
<dbReference type="SUPFAM" id="SSF54637">
    <property type="entry name" value="Thioesterase/thiol ester dehydrase-isomerase"/>
    <property type="match status" value="1"/>
</dbReference>
<evidence type="ECO:0000313" key="5">
    <source>
        <dbReference type="Proteomes" id="UP000076947"/>
    </source>
</evidence>
<dbReference type="InterPro" id="IPR006683">
    <property type="entry name" value="Thioestr_dom"/>
</dbReference>
<protein>
    <submittedName>
        <fullName evidence="4">Thioesterase</fullName>
    </submittedName>
</protein>
<keyword evidence="5" id="KW-1185">Reference proteome</keyword>
<comment type="similarity">
    <text evidence="1">Belongs to the thioesterase PaaI family.</text>
</comment>
<proteinExistence type="inferred from homology"/>
<dbReference type="AlphaFoldDB" id="A0A177IEM1"/>
<dbReference type="PANTHER" id="PTHR43240">
    <property type="entry name" value="1,4-DIHYDROXY-2-NAPHTHOYL-COA THIOESTERASE 1"/>
    <property type="match status" value="1"/>
</dbReference>
<gene>
    <name evidence="4" type="ORF">AYJ05_05360</name>
</gene>
<dbReference type="InterPro" id="IPR003736">
    <property type="entry name" value="PAAI_dom"/>
</dbReference>
<dbReference type="GO" id="GO:0005829">
    <property type="term" value="C:cytosol"/>
    <property type="evidence" value="ECO:0007669"/>
    <property type="project" value="TreeGrafter"/>
</dbReference>
<dbReference type="PANTHER" id="PTHR43240:SF5">
    <property type="entry name" value="1,4-DIHYDROXY-2-NAPHTHOYL-COA THIOESTERASE 1"/>
    <property type="match status" value="1"/>
</dbReference>
<keyword evidence="2" id="KW-0378">Hydrolase</keyword>
<dbReference type="Pfam" id="PF03061">
    <property type="entry name" value="4HBT"/>
    <property type="match status" value="1"/>
</dbReference>
<dbReference type="CDD" id="cd03443">
    <property type="entry name" value="PaaI_thioesterase"/>
    <property type="match status" value="1"/>
</dbReference>
<dbReference type="Gene3D" id="3.10.129.10">
    <property type="entry name" value="Hotdog Thioesterase"/>
    <property type="match status" value="1"/>
</dbReference>
<evidence type="ECO:0000313" key="4">
    <source>
        <dbReference type="EMBL" id="OAH27289.1"/>
    </source>
</evidence>
<accession>A0A177IEM1</accession>
<dbReference type="GO" id="GO:0061522">
    <property type="term" value="F:1,4-dihydroxy-2-naphthoyl-CoA thioesterase activity"/>
    <property type="evidence" value="ECO:0007669"/>
    <property type="project" value="TreeGrafter"/>
</dbReference>
<dbReference type="NCBIfam" id="TIGR00369">
    <property type="entry name" value="unchar_dom_1"/>
    <property type="match status" value="1"/>
</dbReference>
<reference evidence="5" key="1">
    <citation type="submission" date="2016-02" db="EMBL/GenBank/DDBJ databases">
        <authorList>
            <person name="Kaur G."/>
            <person name="Nair G.R."/>
            <person name="Mayilraj S."/>
        </authorList>
    </citation>
    <scope>NUCLEOTIDE SEQUENCE [LARGE SCALE GENOMIC DNA]</scope>
    <source>
        <strain evidence="5">GA-15</strain>
    </source>
</reference>
<evidence type="ECO:0000256" key="2">
    <source>
        <dbReference type="ARBA" id="ARBA00022801"/>
    </source>
</evidence>
<dbReference type="OrthoDB" id="9798208at2"/>
<name>A0A177IEM1_9CORY</name>
<feature type="domain" description="Thioesterase" evidence="3">
    <location>
        <begin position="72"/>
        <end position="142"/>
    </location>
</feature>
<dbReference type="InterPro" id="IPR029069">
    <property type="entry name" value="HotDog_dom_sf"/>
</dbReference>
<dbReference type="STRING" id="1705.CA21670_05695"/>
<dbReference type="RefSeq" id="WP_082869478.1">
    <property type="nucleotide sequence ID" value="NZ_DAMCGO010000002.1"/>
</dbReference>
<comment type="caution">
    <text evidence="4">The sequence shown here is derived from an EMBL/GenBank/DDBJ whole genome shotgun (WGS) entry which is preliminary data.</text>
</comment>
<dbReference type="EMBL" id="LSTQ01000022">
    <property type="protein sequence ID" value="OAH27289.1"/>
    <property type="molecule type" value="Genomic_DNA"/>
</dbReference>
<evidence type="ECO:0000259" key="3">
    <source>
        <dbReference type="Pfam" id="PF03061"/>
    </source>
</evidence>
<evidence type="ECO:0000256" key="1">
    <source>
        <dbReference type="ARBA" id="ARBA00008324"/>
    </source>
</evidence>
<organism evidence="4 5">
    <name type="scientific">Corynebacterium stationis</name>
    <dbReference type="NCBI Taxonomy" id="1705"/>
    <lineage>
        <taxon>Bacteria</taxon>
        <taxon>Bacillati</taxon>
        <taxon>Actinomycetota</taxon>
        <taxon>Actinomycetes</taxon>
        <taxon>Mycobacteriales</taxon>
        <taxon>Corynebacteriaceae</taxon>
        <taxon>Corynebacterium</taxon>
    </lineage>
</organism>